<evidence type="ECO:0000256" key="14">
    <source>
        <dbReference type="SAM" id="MobiDB-lite"/>
    </source>
</evidence>
<evidence type="ECO:0000256" key="8">
    <source>
        <dbReference type="ARBA" id="ARBA00017666"/>
    </source>
</evidence>
<evidence type="ECO:0000256" key="1">
    <source>
        <dbReference type="ARBA" id="ARBA00004245"/>
    </source>
</evidence>
<feature type="region of interest" description="Disordered" evidence="14">
    <location>
        <begin position="67"/>
        <end position="183"/>
    </location>
</feature>
<dbReference type="PANTHER" id="PTHR46606">
    <property type="entry name" value="SHOOTIN-1"/>
    <property type="match status" value="1"/>
</dbReference>
<evidence type="ECO:0000256" key="10">
    <source>
        <dbReference type="ARBA" id="ARBA00022490"/>
    </source>
</evidence>
<dbReference type="GO" id="GO:0030027">
    <property type="term" value="C:lamellipodium"/>
    <property type="evidence" value="ECO:0007669"/>
    <property type="project" value="UniProtKB-SubCell"/>
</dbReference>
<accession>A0A8J6B8M6</accession>
<feature type="compositionally biased region" description="Polar residues" evidence="14">
    <location>
        <begin position="73"/>
        <end position="85"/>
    </location>
</feature>
<keyword evidence="9" id="KW-0217">Developmental protein</keyword>
<keyword evidence="11" id="KW-0175">Coiled coil</keyword>
<name>A0A8J6B8M6_ELECQ</name>
<dbReference type="GO" id="GO:0030175">
    <property type="term" value="C:filopodium"/>
    <property type="evidence" value="ECO:0007669"/>
    <property type="project" value="UniProtKB-SubCell"/>
</dbReference>
<gene>
    <name evidence="15" type="ORF">GDO78_021911</name>
</gene>
<evidence type="ECO:0000256" key="7">
    <source>
        <dbReference type="ARBA" id="ARBA00010041"/>
    </source>
</evidence>
<sequence>MDRIKKGVHLRPVQQTVRVKTQVETSHSAVQELRGILDSIGSAPSRKKLRGTAATSTESELERILRRRKVTTEQDASAGTLSALESKSMPVLGSSTSSAVSQKPSNTENTAGGNGQLLLSDKRLHTKVSSHSAETLGYAGDGKKSDETKNSLNLRPTRKGGLDAAKNTDNVDKRGKDVDSSHC</sequence>
<evidence type="ECO:0000256" key="13">
    <source>
        <dbReference type="ARBA" id="ARBA00023273"/>
    </source>
</evidence>
<feature type="compositionally biased region" description="Basic and acidic residues" evidence="14">
    <location>
        <begin position="169"/>
        <end position="183"/>
    </location>
</feature>
<evidence type="ECO:0000256" key="4">
    <source>
        <dbReference type="ARBA" id="ARBA00004489"/>
    </source>
</evidence>
<dbReference type="Proteomes" id="UP000770717">
    <property type="component" value="Unassembled WGS sequence"/>
</dbReference>
<comment type="caution">
    <text evidence="15">The sequence shown here is derived from an EMBL/GenBank/DDBJ whole genome shotgun (WGS) entry which is preliminary data.</text>
</comment>
<dbReference type="InterPro" id="IPR024849">
    <property type="entry name" value="Shootin-1"/>
</dbReference>
<dbReference type="AlphaFoldDB" id="A0A8J6B8M6"/>
<dbReference type="PANTHER" id="PTHR46606:SF3">
    <property type="entry name" value="SHOOTIN-1"/>
    <property type="match status" value="1"/>
</dbReference>
<evidence type="ECO:0000313" key="15">
    <source>
        <dbReference type="EMBL" id="KAG9463356.1"/>
    </source>
</evidence>
<evidence type="ECO:0000256" key="9">
    <source>
        <dbReference type="ARBA" id="ARBA00022473"/>
    </source>
</evidence>
<dbReference type="GO" id="GO:0043204">
    <property type="term" value="C:perikaryon"/>
    <property type="evidence" value="ECO:0007669"/>
    <property type="project" value="UniProtKB-SubCell"/>
</dbReference>
<keyword evidence="16" id="KW-1185">Reference proteome</keyword>
<feature type="compositionally biased region" description="Polar residues" evidence="14">
    <location>
        <begin position="93"/>
        <end position="111"/>
    </location>
</feature>
<comment type="subcellular location">
    <subcellularLocation>
        <location evidence="4">Cell projection</location>
        <location evidence="4">Axon</location>
    </subcellularLocation>
    <subcellularLocation>
        <location evidence="3">Cell projection</location>
        <location evidence="3">Filopodium</location>
    </subcellularLocation>
    <subcellularLocation>
        <location evidence="6">Cell projection</location>
        <location evidence="6">Growth cone</location>
    </subcellularLocation>
    <subcellularLocation>
        <location evidence="5">Cell projection</location>
        <location evidence="5">Lamellipodium</location>
    </subcellularLocation>
    <subcellularLocation>
        <location evidence="1">Cytoplasm</location>
        <location evidence="1">Cytoskeleton</location>
    </subcellularLocation>
    <subcellularLocation>
        <location evidence="2">Perikaryon</location>
    </subcellularLocation>
</comment>
<evidence type="ECO:0000256" key="2">
    <source>
        <dbReference type="ARBA" id="ARBA00004484"/>
    </source>
</evidence>
<dbReference type="GO" id="GO:0044295">
    <property type="term" value="C:axonal growth cone"/>
    <property type="evidence" value="ECO:0007669"/>
    <property type="project" value="TreeGrafter"/>
</dbReference>
<reference evidence="15" key="1">
    <citation type="thesis" date="2020" institute="ProQuest LLC" country="789 East Eisenhower Parkway, Ann Arbor, MI, USA">
        <title>Comparative Genomics and Chromosome Evolution.</title>
        <authorList>
            <person name="Mudd A.B."/>
        </authorList>
    </citation>
    <scope>NUCLEOTIDE SEQUENCE</scope>
    <source>
        <strain evidence="15">HN-11 Male</strain>
        <tissue evidence="15">Kidney and liver</tissue>
    </source>
</reference>
<dbReference type="EMBL" id="WNTK01007139">
    <property type="protein sequence ID" value="KAG9463356.1"/>
    <property type="molecule type" value="Genomic_DNA"/>
</dbReference>
<dbReference type="GO" id="GO:2001224">
    <property type="term" value="P:positive regulation of neuron migration"/>
    <property type="evidence" value="ECO:0007669"/>
    <property type="project" value="TreeGrafter"/>
</dbReference>
<keyword evidence="12" id="KW-0206">Cytoskeleton</keyword>
<dbReference type="GO" id="GO:0005856">
    <property type="term" value="C:cytoskeleton"/>
    <property type="evidence" value="ECO:0007669"/>
    <property type="project" value="UniProtKB-SubCell"/>
</dbReference>
<evidence type="ECO:0000313" key="16">
    <source>
        <dbReference type="Proteomes" id="UP000770717"/>
    </source>
</evidence>
<organism evidence="15 16">
    <name type="scientific">Eleutherodactylus coqui</name>
    <name type="common">Puerto Rican coqui</name>
    <dbReference type="NCBI Taxonomy" id="57060"/>
    <lineage>
        <taxon>Eukaryota</taxon>
        <taxon>Metazoa</taxon>
        <taxon>Chordata</taxon>
        <taxon>Craniata</taxon>
        <taxon>Vertebrata</taxon>
        <taxon>Euteleostomi</taxon>
        <taxon>Amphibia</taxon>
        <taxon>Batrachia</taxon>
        <taxon>Anura</taxon>
        <taxon>Neobatrachia</taxon>
        <taxon>Hyloidea</taxon>
        <taxon>Eleutherodactylidae</taxon>
        <taxon>Eleutherodactylinae</taxon>
        <taxon>Eleutherodactylus</taxon>
        <taxon>Eleutherodactylus</taxon>
    </lineage>
</organism>
<evidence type="ECO:0000256" key="3">
    <source>
        <dbReference type="ARBA" id="ARBA00004486"/>
    </source>
</evidence>
<evidence type="ECO:0000256" key="5">
    <source>
        <dbReference type="ARBA" id="ARBA00004510"/>
    </source>
</evidence>
<protein>
    <recommendedName>
        <fullName evidence="8">Shootin-1</fullName>
    </recommendedName>
</protein>
<dbReference type="GO" id="GO:0048812">
    <property type="term" value="P:neuron projection morphogenesis"/>
    <property type="evidence" value="ECO:0007669"/>
    <property type="project" value="TreeGrafter"/>
</dbReference>
<keyword evidence="13" id="KW-0966">Cell projection</keyword>
<proteinExistence type="inferred from homology"/>
<dbReference type="OrthoDB" id="9906620at2759"/>
<comment type="similarity">
    <text evidence="7">Belongs to the shootin family.</text>
</comment>
<dbReference type="GO" id="GO:0005737">
    <property type="term" value="C:cytoplasm"/>
    <property type="evidence" value="ECO:0007669"/>
    <property type="project" value="TreeGrafter"/>
</dbReference>
<evidence type="ECO:0000256" key="6">
    <source>
        <dbReference type="ARBA" id="ARBA00004624"/>
    </source>
</evidence>
<evidence type="ECO:0000256" key="11">
    <source>
        <dbReference type="ARBA" id="ARBA00023054"/>
    </source>
</evidence>
<keyword evidence="10" id="KW-0963">Cytoplasm</keyword>
<evidence type="ECO:0000256" key="12">
    <source>
        <dbReference type="ARBA" id="ARBA00023212"/>
    </source>
</evidence>